<organism evidence="2 3">
    <name type="scientific">Anaerobaca lacustris</name>
    <dbReference type="NCBI Taxonomy" id="3044600"/>
    <lineage>
        <taxon>Bacteria</taxon>
        <taxon>Pseudomonadati</taxon>
        <taxon>Planctomycetota</taxon>
        <taxon>Phycisphaerae</taxon>
        <taxon>Sedimentisphaerales</taxon>
        <taxon>Anaerobacaceae</taxon>
        <taxon>Anaerobaca</taxon>
    </lineage>
</organism>
<accession>A0AAW6TX55</accession>
<dbReference type="RefSeq" id="WP_349245642.1">
    <property type="nucleotide sequence ID" value="NZ_JASCXX010000018.1"/>
</dbReference>
<keyword evidence="3" id="KW-1185">Reference proteome</keyword>
<evidence type="ECO:0000256" key="1">
    <source>
        <dbReference type="SAM" id="MobiDB-lite"/>
    </source>
</evidence>
<sequence length="354" mass="38499">MEPATTIWRWLSVIAHGAVLTVVLACSVESIAGPTYQAGAEPNDLRWDLAQRFNFVVDSGGVSFSVVTPVGCDLTRGEIVPSIRVSVRFDMPDVNDLMAVAVDSPVVFSVIDACGAPVAWQGAEPSHVRRYARVSIQGIQEAYTFLRQMMPPGFSLELPLGTSQVVPPAVVSIEGYIWALYADRTIEVDIPFEPNGWVESEQHPGLMISVDPTTPPRPDSPIEYESLPTSQPGTSIRRPTAPIQMYKYTTWVKSKTGTPVMGLADSWYSPSVRASVEYVVIKTQLFDSEAQVASTSLGQSVISDAGRGANCVGTLSQCEYVFDRIRHVLAVHPVEVKIPFVLTNIPVTAVFSVD</sequence>
<protein>
    <submittedName>
        <fullName evidence="2">Uncharacterized protein</fullName>
    </submittedName>
</protein>
<evidence type="ECO:0000313" key="3">
    <source>
        <dbReference type="Proteomes" id="UP001431776"/>
    </source>
</evidence>
<name>A0AAW6TX55_9BACT</name>
<comment type="caution">
    <text evidence="2">The sequence shown here is derived from an EMBL/GenBank/DDBJ whole genome shotgun (WGS) entry which is preliminary data.</text>
</comment>
<dbReference type="EMBL" id="JASCXX010000018">
    <property type="protein sequence ID" value="MDI6450232.1"/>
    <property type="molecule type" value="Genomic_DNA"/>
</dbReference>
<reference evidence="2" key="1">
    <citation type="submission" date="2023-05" db="EMBL/GenBank/DDBJ databases">
        <title>Anaerotaeda fermentans gen. nov., sp. nov., a novel anaerobic planctomycete of the new family within the order Sedimentisphaerales isolated from Taman Peninsula, Russia.</title>
        <authorList>
            <person name="Khomyakova M.A."/>
            <person name="Merkel A.Y."/>
            <person name="Slobodkin A.I."/>
        </authorList>
    </citation>
    <scope>NUCLEOTIDE SEQUENCE</scope>
    <source>
        <strain evidence="2">M17dextr</strain>
    </source>
</reference>
<proteinExistence type="predicted"/>
<dbReference type="AlphaFoldDB" id="A0AAW6TX55"/>
<evidence type="ECO:0000313" key="2">
    <source>
        <dbReference type="EMBL" id="MDI6450232.1"/>
    </source>
</evidence>
<feature type="region of interest" description="Disordered" evidence="1">
    <location>
        <begin position="213"/>
        <end position="238"/>
    </location>
</feature>
<gene>
    <name evidence="2" type="ORF">QJ522_14325</name>
</gene>
<dbReference type="Proteomes" id="UP001431776">
    <property type="component" value="Unassembled WGS sequence"/>
</dbReference>